<name>A0A1C5AAV9_9ACTN</name>
<evidence type="ECO:0000313" key="2">
    <source>
        <dbReference type="Proteomes" id="UP000183585"/>
    </source>
</evidence>
<evidence type="ECO:0000313" key="1">
    <source>
        <dbReference type="EMBL" id="SCF42372.1"/>
    </source>
</evidence>
<gene>
    <name evidence="1" type="ORF">GA0070563_11271</name>
</gene>
<protein>
    <submittedName>
        <fullName evidence="1">Uncharacterized protein</fullName>
    </submittedName>
</protein>
<organism evidence="1 2">
    <name type="scientific">Micromonospora carbonacea</name>
    <dbReference type="NCBI Taxonomy" id="47853"/>
    <lineage>
        <taxon>Bacteria</taxon>
        <taxon>Bacillati</taxon>
        <taxon>Actinomycetota</taxon>
        <taxon>Actinomycetes</taxon>
        <taxon>Micromonosporales</taxon>
        <taxon>Micromonosporaceae</taxon>
        <taxon>Micromonospora</taxon>
    </lineage>
</organism>
<sequence length="91" mass="9800">MTDQPTTVEAYAARNLARQIRDTAARIDDLADTIRRYADDVDRVDSSPGRPDYATVVGRVVNEVGTTLMNLSLGSLSTTAVTADTARVKGE</sequence>
<dbReference type="EMBL" id="FMCT01000012">
    <property type="protein sequence ID" value="SCF42372.1"/>
    <property type="molecule type" value="Genomic_DNA"/>
</dbReference>
<dbReference type="Proteomes" id="UP000183585">
    <property type="component" value="Unassembled WGS sequence"/>
</dbReference>
<accession>A0A1C5AAV9</accession>
<proteinExistence type="predicted"/>
<reference evidence="2" key="1">
    <citation type="submission" date="2016-06" db="EMBL/GenBank/DDBJ databases">
        <authorList>
            <person name="Varghese N."/>
            <person name="Submissions Spin"/>
        </authorList>
    </citation>
    <scope>NUCLEOTIDE SEQUENCE [LARGE SCALE GENOMIC DNA]</scope>
    <source>
        <strain evidence="2">DSM 43168</strain>
    </source>
</reference>
<keyword evidence="2" id="KW-1185">Reference proteome</keyword>
<dbReference type="RefSeq" id="WP_074476865.1">
    <property type="nucleotide sequence ID" value="NZ_FMCT01000012.1"/>
</dbReference>
<dbReference type="AlphaFoldDB" id="A0A1C5AAV9"/>